<dbReference type="EMBL" id="CP003538">
    <property type="protein sequence ID" value="AGH97891.1"/>
    <property type="molecule type" value="Genomic_DNA"/>
</dbReference>
<name>M4VIL9_9BACT</name>
<dbReference type="HOGENOM" id="CLU_3045283_0_0_5"/>
<dbReference type="AlphaFoldDB" id="M4VIL9"/>
<accession>M4VIL9</accession>
<dbReference type="STRING" id="349215.A11S_1073"/>
<dbReference type="Proteomes" id="UP000011932">
    <property type="component" value="Chromosome"/>
</dbReference>
<reference evidence="1 2" key="1">
    <citation type="journal article" date="2013" name="ISME J.">
        <title>By their genes ye shall know them: genomic signatures of predatory bacteria.</title>
        <authorList>
            <person name="Pasternak Z."/>
            <person name="Pietrokovski S."/>
            <person name="Rotem O."/>
            <person name="Gophna U."/>
            <person name="Lurie-Weinberger M.N."/>
            <person name="Jurkevitch E."/>
        </authorList>
    </citation>
    <scope>NUCLEOTIDE SEQUENCE [LARGE SCALE GENOMIC DNA]</scope>
    <source>
        <strain evidence="1">EPB</strain>
    </source>
</reference>
<dbReference type="KEGG" id="man:A11S_1073"/>
<sequence>MISGRFIFFFPNPPGLMFNHPMQNATAPHSAIRRARRTNRPLLAQGVADRAVQA</sequence>
<evidence type="ECO:0000313" key="1">
    <source>
        <dbReference type="EMBL" id="AGH97891.1"/>
    </source>
</evidence>
<organism evidence="1 2">
    <name type="scientific">Micavibrio aeruginosavorus EPB</name>
    <dbReference type="NCBI Taxonomy" id="349215"/>
    <lineage>
        <taxon>Bacteria</taxon>
        <taxon>Pseudomonadati</taxon>
        <taxon>Bdellovibrionota</taxon>
        <taxon>Bdellovibrionia</taxon>
        <taxon>Bdellovibrionales</taxon>
        <taxon>Pseudobdellovibrionaceae</taxon>
        <taxon>Micavibrio</taxon>
    </lineage>
</organism>
<evidence type="ECO:0000313" key="2">
    <source>
        <dbReference type="Proteomes" id="UP000011932"/>
    </source>
</evidence>
<proteinExistence type="predicted"/>
<protein>
    <submittedName>
        <fullName evidence="1">Uncharacterized protein</fullName>
    </submittedName>
</protein>
<gene>
    <name evidence="1" type="ORF">A11S_1073</name>
</gene>